<protein>
    <submittedName>
        <fullName evidence="3">Uncharacterized protein</fullName>
    </submittedName>
</protein>
<evidence type="ECO:0000256" key="2">
    <source>
        <dbReference type="SAM" id="MobiDB-lite"/>
    </source>
</evidence>
<comment type="caution">
    <text evidence="3">The sequence shown here is derived from an EMBL/GenBank/DDBJ whole genome shotgun (WGS) entry which is preliminary data.</text>
</comment>
<gene>
    <name evidence="3" type="ORF">VKT23_001569</name>
</gene>
<feature type="region of interest" description="Disordered" evidence="2">
    <location>
        <begin position="64"/>
        <end position="90"/>
    </location>
</feature>
<evidence type="ECO:0000313" key="3">
    <source>
        <dbReference type="EMBL" id="KAK7470128.1"/>
    </source>
</evidence>
<feature type="compositionally biased region" description="Pro residues" evidence="2">
    <location>
        <begin position="203"/>
        <end position="212"/>
    </location>
</feature>
<proteinExistence type="predicted"/>
<reference evidence="3 4" key="1">
    <citation type="submission" date="2024-01" db="EMBL/GenBank/DDBJ databases">
        <title>A draft genome for the cacao thread blight pathogen Marasmiellus scandens.</title>
        <authorList>
            <person name="Baruah I.K."/>
            <person name="Leung J."/>
            <person name="Bukari Y."/>
            <person name="Amoako-Attah I."/>
            <person name="Meinhardt L.W."/>
            <person name="Bailey B.A."/>
            <person name="Cohen S.P."/>
        </authorList>
    </citation>
    <scope>NUCLEOTIDE SEQUENCE [LARGE SCALE GENOMIC DNA]</scope>
    <source>
        <strain evidence="3 4">GH-19</strain>
    </source>
</reference>
<dbReference type="Proteomes" id="UP001498398">
    <property type="component" value="Unassembled WGS sequence"/>
</dbReference>
<dbReference type="EMBL" id="JBANRG010000002">
    <property type="protein sequence ID" value="KAK7470128.1"/>
    <property type="molecule type" value="Genomic_DNA"/>
</dbReference>
<keyword evidence="4" id="KW-1185">Reference proteome</keyword>
<feature type="coiled-coil region" evidence="1">
    <location>
        <begin position="152"/>
        <end position="179"/>
    </location>
</feature>
<feature type="compositionally biased region" description="Low complexity" evidence="2">
    <location>
        <begin position="213"/>
        <end position="223"/>
    </location>
</feature>
<organism evidence="3 4">
    <name type="scientific">Marasmiellus scandens</name>
    <dbReference type="NCBI Taxonomy" id="2682957"/>
    <lineage>
        <taxon>Eukaryota</taxon>
        <taxon>Fungi</taxon>
        <taxon>Dikarya</taxon>
        <taxon>Basidiomycota</taxon>
        <taxon>Agaricomycotina</taxon>
        <taxon>Agaricomycetes</taxon>
        <taxon>Agaricomycetidae</taxon>
        <taxon>Agaricales</taxon>
        <taxon>Marasmiineae</taxon>
        <taxon>Omphalotaceae</taxon>
        <taxon>Marasmiellus</taxon>
    </lineage>
</organism>
<feature type="region of interest" description="Disordered" evidence="2">
    <location>
        <begin position="277"/>
        <end position="317"/>
    </location>
</feature>
<evidence type="ECO:0000313" key="4">
    <source>
        <dbReference type="Proteomes" id="UP001498398"/>
    </source>
</evidence>
<feature type="region of interest" description="Disordered" evidence="2">
    <location>
        <begin position="183"/>
        <end position="228"/>
    </location>
</feature>
<feature type="compositionally biased region" description="Basic and acidic residues" evidence="2">
    <location>
        <begin position="297"/>
        <end position="317"/>
    </location>
</feature>
<feature type="region of interest" description="Disordered" evidence="2">
    <location>
        <begin position="1"/>
        <end position="36"/>
    </location>
</feature>
<sequence>MSTASAEAPGEDKHLEEPVQSNDAPSSSGTNSEEDLLQVAAQLYPWMYMTSTLEACFKPAENTARKELADRTKPSESEEADQHVGKEPEQQIKFYDELASDKFAKEAPAIMHSFQTHGDVCTQLESEALQIASRDLSDINLDEYEDHPMEPYNDILERLEALQTQASDLETAIFRLTESTSLLSETSHANSEDTNSNSNSEPSPEPEPPSNPTSPATEPPASTQEESAAARSQLISIFNTCLPILRARKVNIGMAQQLVEGAKEMLGMTLHLESLGLSEGEEDYDGSSDEEAGLSGQEKEDGDKDTRIRPGGDSDDD</sequence>
<feature type="compositionally biased region" description="Low complexity" evidence="2">
    <location>
        <begin position="183"/>
        <end position="202"/>
    </location>
</feature>
<keyword evidence="1" id="KW-0175">Coiled coil</keyword>
<accession>A0ABR1JZ91</accession>
<feature type="compositionally biased region" description="Polar residues" evidence="2">
    <location>
        <begin position="19"/>
        <end position="31"/>
    </location>
</feature>
<name>A0ABR1JZ91_9AGAR</name>
<feature type="compositionally biased region" description="Acidic residues" evidence="2">
    <location>
        <begin position="279"/>
        <end position="292"/>
    </location>
</feature>
<evidence type="ECO:0000256" key="1">
    <source>
        <dbReference type="SAM" id="Coils"/>
    </source>
</evidence>